<reference evidence="2 3" key="1">
    <citation type="submission" date="2024-10" db="EMBL/GenBank/DDBJ databases">
        <title>The Natural Products Discovery Center: Release of the First 8490 Sequenced Strains for Exploring Actinobacteria Biosynthetic Diversity.</title>
        <authorList>
            <person name="Kalkreuter E."/>
            <person name="Kautsar S.A."/>
            <person name="Yang D."/>
            <person name="Bader C.D."/>
            <person name="Teijaro C.N."/>
            <person name="Fluegel L."/>
            <person name="Davis C.M."/>
            <person name="Simpson J.R."/>
            <person name="Lauterbach L."/>
            <person name="Steele A.D."/>
            <person name="Gui C."/>
            <person name="Meng S."/>
            <person name="Li G."/>
            <person name="Viehrig K."/>
            <person name="Ye F."/>
            <person name="Su P."/>
            <person name="Kiefer A.F."/>
            <person name="Nichols A."/>
            <person name="Cepeda A.J."/>
            <person name="Yan W."/>
            <person name="Fan B."/>
            <person name="Jiang Y."/>
            <person name="Adhikari A."/>
            <person name="Zheng C.-J."/>
            <person name="Schuster L."/>
            <person name="Cowan T.M."/>
            <person name="Smanski M.J."/>
            <person name="Chevrette M.G."/>
            <person name="De Carvalho L.P.S."/>
            <person name="Shen B."/>
        </authorList>
    </citation>
    <scope>NUCLEOTIDE SEQUENCE [LARGE SCALE GENOMIC DNA]</scope>
    <source>
        <strain evidence="2 3">NPDC004119</strain>
    </source>
</reference>
<comment type="caution">
    <text evidence="2">The sequence shown here is derived from an EMBL/GenBank/DDBJ whole genome shotgun (WGS) entry which is preliminary data.</text>
</comment>
<protein>
    <submittedName>
        <fullName evidence="2">Phosphotransferase</fullName>
    </submittedName>
</protein>
<dbReference type="InterPro" id="IPR015897">
    <property type="entry name" value="CHK_kinase-like"/>
</dbReference>
<dbReference type="PANTHER" id="PTHR11012">
    <property type="entry name" value="PROTEIN KINASE-LIKE DOMAIN-CONTAINING"/>
    <property type="match status" value="1"/>
</dbReference>
<dbReference type="EMBL" id="JBIAMT010000002">
    <property type="protein sequence ID" value="MFF0497137.1"/>
    <property type="molecule type" value="Genomic_DNA"/>
</dbReference>
<dbReference type="SMART" id="SM00587">
    <property type="entry name" value="CHK"/>
    <property type="match status" value="1"/>
</dbReference>
<evidence type="ECO:0000313" key="3">
    <source>
        <dbReference type="Proteomes" id="UP001601442"/>
    </source>
</evidence>
<dbReference type="Proteomes" id="UP001601442">
    <property type="component" value="Unassembled WGS sequence"/>
</dbReference>
<feature type="domain" description="CHK kinase-like" evidence="1">
    <location>
        <begin position="111"/>
        <end position="294"/>
    </location>
</feature>
<dbReference type="InterPro" id="IPR002575">
    <property type="entry name" value="Aminoglycoside_PTrfase"/>
</dbReference>
<name>A0ABW6P138_9NOCA</name>
<accession>A0ABW6P138</accession>
<dbReference type="RefSeq" id="WP_387393375.1">
    <property type="nucleotide sequence ID" value="NZ_JBIAMT010000002.1"/>
</dbReference>
<dbReference type="Gene3D" id="3.90.1200.10">
    <property type="match status" value="1"/>
</dbReference>
<keyword evidence="3" id="KW-1185">Reference proteome</keyword>
<sequence length="355" mass="38119">MTATAKIVAGADEITPQWLSAALSTPVHEVIATPVGTGQMGSVFRLEISGEGAPRRLIAKLPAADPAARAMVAGAYRQEIRFYREIAPTVSVRVPACHYAEFDGDGAEFTLLLDDLTPARQGDQVTGCTVAQARAAVGNLAGLHGPRWCDPGLPAIEGLTFNGDAEAHALAELYGPATEIFIDRLGERLSPADHETLRACVPGIADWLLAAPERFAPVHGDYRLDNLMFSGDSDEIESGGIEVWAVDWQTLGLGLPARDLSYFVATALEPEIRRAHEDSIIETYWRALCSYGVTDYTLGQCRQDYGFALVQGPLVAVFGAAYGAATPRGDDMFAAMARRSCAAIRDWDALERKPA</sequence>
<dbReference type="SUPFAM" id="SSF56112">
    <property type="entry name" value="Protein kinase-like (PK-like)"/>
    <property type="match status" value="1"/>
</dbReference>
<dbReference type="PANTHER" id="PTHR11012:SF30">
    <property type="entry name" value="PROTEIN KINASE-LIKE DOMAIN-CONTAINING"/>
    <property type="match status" value="1"/>
</dbReference>
<gene>
    <name evidence="2" type="ORF">ACFYU5_12075</name>
</gene>
<dbReference type="InterPro" id="IPR011009">
    <property type="entry name" value="Kinase-like_dom_sf"/>
</dbReference>
<proteinExistence type="predicted"/>
<evidence type="ECO:0000313" key="2">
    <source>
        <dbReference type="EMBL" id="MFF0497137.1"/>
    </source>
</evidence>
<dbReference type="Pfam" id="PF01636">
    <property type="entry name" value="APH"/>
    <property type="match status" value="1"/>
</dbReference>
<evidence type="ECO:0000259" key="1">
    <source>
        <dbReference type="SMART" id="SM00587"/>
    </source>
</evidence>
<organism evidence="2 3">
    <name type="scientific">Nocardia aobensis</name>
    <dbReference type="NCBI Taxonomy" id="257277"/>
    <lineage>
        <taxon>Bacteria</taxon>
        <taxon>Bacillati</taxon>
        <taxon>Actinomycetota</taxon>
        <taxon>Actinomycetes</taxon>
        <taxon>Mycobacteriales</taxon>
        <taxon>Nocardiaceae</taxon>
        <taxon>Nocardia</taxon>
    </lineage>
</organism>